<comment type="caution">
    <text evidence="2">The sequence shown here is derived from an EMBL/GenBank/DDBJ whole genome shotgun (WGS) entry which is preliminary data.</text>
</comment>
<feature type="compositionally biased region" description="Low complexity" evidence="1">
    <location>
        <begin position="207"/>
        <end position="220"/>
    </location>
</feature>
<protein>
    <submittedName>
        <fullName evidence="2">Uncharacterized protein</fullName>
    </submittedName>
</protein>
<evidence type="ECO:0000313" key="2">
    <source>
        <dbReference type="EMBL" id="PFH31260.1"/>
    </source>
</evidence>
<dbReference type="OrthoDB" id="330665at2759"/>
<reference evidence="2 3" key="1">
    <citation type="submission" date="2017-09" db="EMBL/GenBank/DDBJ databases">
        <title>Genome sequencing of Besnoitia besnoiti strain Bb-Ger1.</title>
        <authorList>
            <person name="Schares G."/>
            <person name="Venepally P."/>
            <person name="Lorenzi H.A."/>
        </authorList>
    </citation>
    <scope>NUCLEOTIDE SEQUENCE [LARGE SCALE GENOMIC DNA]</scope>
    <source>
        <strain evidence="2 3">Bb-Ger1</strain>
    </source>
</reference>
<dbReference type="Proteomes" id="UP000224006">
    <property type="component" value="Chromosome XIII"/>
</dbReference>
<accession>A0A2A9M776</accession>
<feature type="region of interest" description="Disordered" evidence="1">
    <location>
        <begin position="556"/>
        <end position="601"/>
    </location>
</feature>
<dbReference type="EMBL" id="NWUJ01000016">
    <property type="protein sequence ID" value="PFH31260.1"/>
    <property type="molecule type" value="Genomic_DNA"/>
</dbReference>
<feature type="region of interest" description="Disordered" evidence="1">
    <location>
        <begin position="858"/>
        <end position="891"/>
    </location>
</feature>
<feature type="compositionally biased region" description="Low complexity" evidence="1">
    <location>
        <begin position="1079"/>
        <end position="1092"/>
    </location>
</feature>
<gene>
    <name evidence="2" type="ORF">BESB_031340</name>
</gene>
<evidence type="ECO:0000256" key="1">
    <source>
        <dbReference type="SAM" id="MobiDB-lite"/>
    </source>
</evidence>
<feature type="compositionally biased region" description="Polar residues" evidence="1">
    <location>
        <begin position="810"/>
        <end position="832"/>
    </location>
</feature>
<feature type="region of interest" description="Disordered" evidence="1">
    <location>
        <begin position="41"/>
        <end position="78"/>
    </location>
</feature>
<dbReference type="KEGG" id="bbes:BESB_031340"/>
<keyword evidence="3" id="KW-1185">Reference proteome</keyword>
<evidence type="ECO:0000313" key="3">
    <source>
        <dbReference type="Proteomes" id="UP000224006"/>
    </source>
</evidence>
<dbReference type="GeneID" id="40308186"/>
<feature type="region of interest" description="Disordered" evidence="1">
    <location>
        <begin position="94"/>
        <end position="270"/>
    </location>
</feature>
<feature type="compositionally biased region" description="Polar residues" evidence="1">
    <location>
        <begin position="43"/>
        <end position="53"/>
    </location>
</feature>
<feature type="compositionally biased region" description="Low complexity" evidence="1">
    <location>
        <begin position="754"/>
        <end position="763"/>
    </location>
</feature>
<feature type="compositionally biased region" description="Low complexity" evidence="1">
    <location>
        <begin position="94"/>
        <end position="108"/>
    </location>
</feature>
<dbReference type="VEuPathDB" id="ToxoDB:BESB_031340"/>
<feature type="compositionally biased region" description="Polar residues" evidence="1">
    <location>
        <begin position="560"/>
        <end position="573"/>
    </location>
</feature>
<name>A0A2A9M776_BESBE</name>
<organism evidence="2 3">
    <name type="scientific">Besnoitia besnoiti</name>
    <name type="common">Apicomplexan protozoan</name>
    <dbReference type="NCBI Taxonomy" id="94643"/>
    <lineage>
        <taxon>Eukaryota</taxon>
        <taxon>Sar</taxon>
        <taxon>Alveolata</taxon>
        <taxon>Apicomplexa</taxon>
        <taxon>Conoidasida</taxon>
        <taxon>Coccidia</taxon>
        <taxon>Eucoccidiorida</taxon>
        <taxon>Eimeriorina</taxon>
        <taxon>Sarcocystidae</taxon>
        <taxon>Besnoitia</taxon>
    </lineage>
</organism>
<feature type="compositionally biased region" description="Polar residues" evidence="1">
    <location>
        <begin position="225"/>
        <end position="238"/>
    </location>
</feature>
<feature type="compositionally biased region" description="Polar residues" evidence="1">
    <location>
        <begin position="179"/>
        <end position="195"/>
    </location>
</feature>
<feature type="region of interest" description="Disordered" evidence="1">
    <location>
        <begin position="810"/>
        <end position="844"/>
    </location>
</feature>
<dbReference type="AlphaFoldDB" id="A0A2A9M776"/>
<feature type="compositionally biased region" description="Polar residues" evidence="1">
    <location>
        <begin position="68"/>
        <end position="78"/>
    </location>
</feature>
<proteinExistence type="predicted"/>
<feature type="region of interest" description="Disordered" evidence="1">
    <location>
        <begin position="285"/>
        <end position="308"/>
    </location>
</feature>
<sequence length="1181" mass="124311">MSLPCGPCADQDGRSSAAVPYWSEFAQGPMQPQQANAFGCMANSRQTSQSSAPNGDVAAPRGGVFSPQRPTDNMTLFWSSPSSSEAMLYAHPASDAAKSAAAGGMQAPGVPSFGVQDQRLSSRQPPPPARLTSGNLPGDSFANPTLPAGMQPMDQLPSGAGLSRLPPFMGQGVAASSGPVGTSQQYVGSFMSSASPAEDSHSTEANSVLELSADALASAEKSTERSLSNSAQSRTPSTELAAEAAVKPSGGKGASSTSGPATGRRSRKQTCFDHLYNDALVRRARKQKEEEALQSKPRTGPSRTPQQWEQRWAAMVKKHQDKLITNENLKRKLEISKIEDESRECTFKPVTWSSRKPLAQQKACLLKMKQLTEKQRELKNAVYVLQQEEREIDEHIAKELQDDIAVVSESGSEEEVQKILQFYRQLRAEETSRLRSLKLDLVSQVSRLEQQFKKTAATANLDEADTAATVGFDMKLAGLVREEVRDDIDAANSLRLGARFRTLLEAATGQRPVHPSEDALYAPVEPCDSYRRSSSAGVGRRTTSRPRCTQRIRSPLASARTGTPRFTYTPSQSDARDILSRPLTSRAAGPREAVPPALNTRRSTLAGGHILSTGRGGPQENARALAMSPRATGFYGNALPFPHAAPSAGYQHPDMVRAAAPQNLPGVAAANGNLGGNAAALATPCTAMEPNSQARVPPFAAYAGPQIRQPNAFQAACHFNSSSGFAGSPEALQAPMTAWQREKAKQQELRAQLPSPQSSAAAPGGVDRHRRVSVARGSSLATKRSSITPTWSAAGMQMDYHAFDREVSQGAASSRGATPRFSSQEKNASMRASFSPAARGYTPQVPPAAQQCQVAQTGTPRLPPTNRPHPGMLAPAGSTQPWSGQQGGPQALHMGAQGRPQPMPMPYAASPLQNAAGAHPVNAPAAPYHMGSTSLPAGLPSYPSNPNQAQAMMNVNARGQQQQPPQARPLAGAPVQPVMCGAPAFAPHMMLPNAASRPDYPMWSSLQSSAAGAAAPGSYAQPNPAVVAGLNSRSAAEGPNTTLPAGTESQYPVYPSVSRAVSLAPQNGAQFAPDFASYPQAPTNAPQATPRPKYSVQGEVDAVNSAPAAPRAAGGAVLAAPPQPAMVKNNQRAPSGAPAPTLPRLAGGAMLKVGLSGHDGFADFAATAKQLQRTTMVGLRA</sequence>
<dbReference type="RefSeq" id="XP_029215269.1">
    <property type="nucleotide sequence ID" value="XM_029361802.1"/>
</dbReference>
<feature type="region of interest" description="Disordered" evidence="1">
    <location>
        <begin position="741"/>
        <end position="786"/>
    </location>
</feature>
<feature type="region of interest" description="Disordered" evidence="1">
    <location>
        <begin position="1072"/>
        <end position="1093"/>
    </location>
</feature>